<reference evidence="2" key="1">
    <citation type="submission" date="2017-09" db="EMBL/GenBank/DDBJ databases">
        <title>Depth-based differentiation of microbial function through sediment-hosted aquifers and enrichment of novel symbionts in the deep terrestrial subsurface.</title>
        <authorList>
            <person name="Probst A.J."/>
            <person name="Ladd B."/>
            <person name="Jarett J.K."/>
            <person name="Geller-Mcgrath D.E."/>
            <person name="Sieber C.M.K."/>
            <person name="Emerson J.B."/>
            <person name="Anantharaman K."/>
            <person name="Thomas B.C."/>
            <person name="Malmstrom R."/>
            <person name="Stieglmeier M."/>
            <person name="Klingl A."/>
            <person name="Woyke T."/>
            <person name="Ryan C.M."/>
            <person name="Banfield J.F."/>
        </authorList>
    </citation>
    <scope>NUCLEOTIDE SEQUENCE [LARGE SCALE GENOMIC DNA]</scope>
</reference>
<evidence type="ECO:0000313" key="2">
    <source>
        <dbReference type="Proteomes" id="UP000231252"/>
    </source>
</evidence>
<gene>
    <name evidence="1" type="ORF">COT50_00825</name>
</gene>
<dbReference type="EMBL" id="PEYU01000014">
    <property type="protein sequence ID" value="PIS22644.1"/>
    <property type="molecule type" value="Genomic_DNA"/>
</dbReference>
<dbReference type="AlphaFoldDB" id="A0A2H0XCI5"/>
<comment type="caution">
    <text evidence="1">The sequence shown here is derived from an EMBL/GenBank/DDBJ whole genome shotgun (WGS) entry which is preliminary data.</text>
</comment>
<name>A0A2H0XCI5_UNCKA</name>
<protein>
    <submittedName>
        <fullName evidence="1">Uncharacterized protein</fullName>
    </submittedName>
</protein>
<accession>A0A2H0XCI5</accession>
<organism evidence="1 2">
    <name type="scientific">candidate division WWE3 bacterium CG08_land_8_20_14_0_20_41_10</name>
    <dbReference type="NCBI Taxonomy" id="1975085"/>
    <lineage>
        <taxon>Bacteria</taxon>
        <taxon>Katanobacteria</taxon>
    </lineage>
</organism>
<dbReference type="Proteomes" id="UP000231252">
    <property type="component" value="Unassembled WGS sequence"/>
</dbReference>
<evidence type="ECO:0000313" key="1">
    <source>
        <dbReference type="EMBL" id="PIS22644.1"/>
    </source>
</evidence>
<proteinExistence type="predicted"/>
<sequence length="106" mass="11816">MNTNQTVAVNTGSNFHVKVQATTLTSEIGAVLGRASNKLVGYLVTIREFSIFRDREIPNEETAKRLESSEKEYNDGFVSPTFNSVEAMSEWLNSPNKKYQNGVQAI</sequence>